<dbReference type="GeneID" id="122131486"/>
<reference evidence="3" key="1">
    <citation type="submission" date="2025-08" db="UniProtKB">
        <authorList>
            <consortium name="RefSeq"/>
        </authorList>
    </citation>
    <scope>IDENTIFICATION</scope>
</reference>
<feature type="compositionally biased region" description="Low complexity" evidence="1">
    <location>
        <begin position="313"/>
        <end position="323"/>
    </location>
</feature>
<feature type="compositionally biased region" description="Pro residues" evidence="1">
    <location>
        <begin position="265"/>
        <end position="276"/>
    </location>
</feature>
<dbReference type="KEGG" id="char:122131486"/>
<evidence type="ECO:0000313" key="2">
    <source>
        <dbReference type="Proteomes" id="UP000515152"/>
    </source>
</evidence>
<feature type="compositionally biased region" description="Low complexity" evidence="1">
    <location>
        <begin position="399"/>
        <end position="417"/>
    </location>
</feature>
<organism evidence="2 3">
    <name type="scientific">Clupea harengus</name>
    <name type="common">Atlantic herring</name>
    <dbReference type="NCBI Taxonomy" id="7950"/>
    <lineage>
        <taxon>Eukaryota</taxon>
        <taxon>Metazoa</taxon>
        <taxon>Chordata</taxon>
        <taxon>Craniata</taxon>
        <taxon>Vertebrata</taxon>
        <taxon>Euteleostomi</taxon>
        <taxon>Actinopterygii</taxon>
        <taxon>Neopterygii</taxon>
        <taxon>Teleostei</taxon>
        <taxon>Clupei</taxon>
        <taxon>Clupeiformes</taxon>
        <taxon>Clupeoidei</taxon>
        <taxon>Clupeidae</taxon>
        <taxon>Clupea</taxon>
    </lineage>
</organism>
<protein>
    <submittedName>
        <fullName evidence="3">Flocculation protein FLO11-like</fullName>
    </submittedName>
</protein>
<feature type="compositionally biased region" description="Low complexity" evidence="1">
    <location>
        <begin position="185"/>
        <end position="194"/>
    </location>
</feature>
<dbReference type="AlphaFoldDB" id="A0A8M1KIJ0"/>
<name>A0A8M1KIJ0_CLUHA</name>
<dbReference type="OrthoDB" id="8964652at2759"/>
<evidence type="ECO:0000256" key="1">
    <source>
        <dbReference type="SAM" id="MobiDB-lite"/>
    </source>
</evidence>
<feature type="compositionally biased region" description="Pro residues" evidence="1">
    <location>
        <begin position="201"/>
        <end position="231"/>
    </location>
</feature>
<sequence>MAHTTGNRISALRTESVSMGETKSEDYLDPPTLDPVKAYFKILQCIHHLEILENCLKTKVCPMGMKRKVEKLASFIKPASPDSFIQTVIAAHTEAWLWDCIMALRNHYADLADAIHSNLGPFQPAAECKAIKWARSRYRRKLTPSSIASLQRKLLITYTAVSHQPPPIITTAPLTANPKRPPPSSTISTHPTTPTHKHSPTPTPTAKPNPAHTPGPKPNPAHTPGPKPNPAHTPAANPNSGANPTSTHNPKHTPAATPTSRTQPLPLPPIIKPPPSARSSSARHRVLFKAPNDLALPQGFHQPFTTPPPKLPPLSSSRSSSVLMPPPAPPSPSSYPPLLPTTPPKARVRLADTDWPFHFHPTEQQLAQSITPPALSTPHAITSHTPPSPLSPHLPPPCSSSSPRLPVTGSASSSSSSLTPVGPTVAVDRPSHATSGQSMTLTPSPPVNRNRLSLIKKKQQYSFSDPNHWEPVCHRDTQRKNADWAITIRKSVVFLGDSNLSNIPPLQDKDIQIDSFPDAHIRHFTELLNALPHPDPRPTTVVFSIGLQNCVKTNHDTTIRKDLLRLLRVANIQFPMAKVWFTLINDHPGLPDDTRARIRVLNDILTEKTHFLPEINQQLFQLVSQGSTQWTANTAQCLFENWLSELFG</sequence>
<feature type="region of interest" description="Disordered" evidence="1">
    <location>
        <begin position="364"/>
        <end position="448"/>
    </location>
</feature>
<feature type="compositionally biased region" description="Polar residues" evidence="1">
    <location>
        <begin position="432"/>
        <end position="442"/>
    </location>
</feature>
<keyword evidence="2" id="KW-1185">Reference proteome</keyword>
<accession>A0A8M1KIJ0</accession>
<feature type="compositionally biased region" description="Pro residues" evidence="1">
    <location>
        <begin position="324"/>
        <end position="343"/>
    </location>
</feature>
<evidence type="ECO:0000313" key="3">
    <source>
        <dbReference type="RefSeq" id="XP_042562148.1"/>
    </source>
</evidence>
<feature type="compositionally biased region" description="Pro residues" evidence="1">
    <location>
        <begin position="386"/>
        <end position="398"/>
    </location>
</feature>
<feature type="region of interest" description="Disordered" evidence="1">
    <location>
        <begin position="166"/>
        <end position="345"/>
    </location>
</feature>
<proteinExistence type="predicted"/>
<dbReference type="Proteomes" id="UP000515152">
    <property type="component" value="Unplaced"/>
</dbReference>
<feature type="compositionally biased region" description="Low complexity" evidence="1">
    <location>
        <begin position="169"/>
        <end position="178"/>
    </location>
</feature>
<dbReference type="RefSeq" id="XP_042562148.1">
    <property type="nucleotide sequence ID" value="XM_042706214.1"/>
</dbReference>
<gene>
    <name evidence="3" type="primary">LOC122131486</name>
</gene>